<feature type="region of interest" description="Disordered" evidence="1">
    <location>
        <begin position="1"/>
        <end position="47"/>
    </location>
</feature>
<dbReference type="HOGENOM" id="CLU_534819_0_0_1"/>
<feature type="compositionally biased region" description="Pro residues" evidence="1">
    <location>
        <begin position="370"/>
        <end position="380"/>
    </location>
</feature>
<evidence type="ECO:0000313" key="3">
    <source>
        <dbReference type="Proteomes" id="UP000054485"/>
    </source>
</evidence>
<feature type="compositionally biased region" description="Pro residues" evidence="1">
    <location>
        <begin position="250"/>
        <end position="265"/>
    </location>
</feature>
<name>A0A0D0ANU2_9AGAM</name>
<sequence>MPAVRQRARRSARLQANTRLRLRGMDPPPPSSSSIQSVSSDPGPRITVQWGKEDALTDILVKKMASTDGEQASGKDKSDIYAVLAKLIFANHAKYGAGYQRNPKKFCDSVANHIVGLKARYKKLKARLGATGAGVLPGDKHANLLHESSVADFFLPSSDFIFVVEICTEWKWFADLDAIWHSNPAFAVASHSSRPGVDHAGQMYALAQPLRGATAGGTSRRAPGAAQPQPQPQPQPSCSTTAQSLGGDPPIDPRLLQPPPAPPDTFPDVATGPPPPNNYIGPSAAHHTPPPHFDPPQAHLRGLSRTDNNLHCSDPFASPLGDALDHLQDDDMMQEGEGEDEDDLMRDDMMGYNSPPKVAGKKRRSFASPSPSPPPDPQPFHMPTKAPTNTYHSRAAFGQPPIRGHHKPLSMSRNLSTPSSSTHNSTPSASSTPQTSVSAQLDSGKKKKKAKSDVQDQVENLTEELESIQSDVMSLRDSKHQRFIAKLSAKSENQRETKKYNWLRESRAHE</sequence>
<evidence type="ECO:0000313" key="2">
    <source>
        <dbReference type="EMBL" id="KIK33673.1"/>
    </source>
</evidence>
<dbReference type="OrthoDB" id="2681949at2759"/>
<feature type="compositionally biased region" description="Low complexity" evidence="1">
    <location>
        <begin position="416"/>
        <end position="440"/>
    </location>
</feature>
<keyword evidence="3" id="KW-1185">Reference proteome</keyword>
<reference evidence="3" key="2">
    <citation type="submission" date="2015-01" db="EMBL/GenBank/DDBJ databases">
        <title>Evolutionary Origins and Diversification of the Mycorrhizal Mutualists.</title>
        <authorList>
            <consortium name="DOE Joint Genome Institute"/>
            <consortium name="Mycorrhizal Genomics Consortium"/>
            <person name="Kohler A."/>
            <person name="Kuo A."/>
            <person name="Nagy L.G."/>
            <person name="Floudas D."/>
            <person name="Copeland A."/>
            <person name="Barry K.W."/>
            <person name="Cichocki N."/>
            <person name="Veneault-Fourrey C."/>
            <person name="LaButti K."/>
            <person name="Lindquist E.A."/>
            <person name="Lipzen A."/>
            <person name="Lundell T."/>
            <person name="Morin E."/>
            <person name="Murat C."/>
            <person name="Riley R."/>
            <person name="Ohm R."/>
            <person name="Sun H."/>
            <person name="Tunlid A."/>
            <person name="Henrissat B."/>
            <person name="Grigoriev I.V."/>
            <person name="Hibbett D.S."/>
            <person name="Martin F."/>
        </authorList>
    </citation>
    <scope>NUCLEOTIDE SEQUENCE [LARGE SCALE GENOMIC DNA]</scope>
    <source>
        <strain evidence="3">UH-Slu-Lm8-n1</strain>
    </source>
</reference>
<feature type="compositionally biased region" description="Low complexity" evidence="1">
    <location>
        <begin position="32"/>
        <end position="44"/>
    </location>
</feature>
<organism evidence="2 3">
    <name type="scientific">Suillus luteus UH-Slu-Lm8-n1</name>
    <dbReference type="NCBI Taxonomy" id="930992"/>
    <lineage>
        <taxon>Eukaryota</taxon>
        <taxon>Fungi</taxon>
        <taxon>Dikarya</taxon>
        <taxon>Basidiomycota</taxon>
        <taxon>Agaricomycotina</taxon>
        <taxon>Agaricomycetes</taxon>
        <taxon>Agaricomycetidae</taxon>
        <taxon>Boletales</taxon>
        <taxon>Suillineae</taxon>
        <taxon>Suillaceae</taxon>
        <taxon>Suillus</taxon>
    </lineage>
</organism>
<feature type="non-terminal residue" evidence="2">
    <location>
        <position position="1"/>
    </location>
</feature>
<feature type="compositionally biased region" description="Basic and acidic residues" evidence="1">
    <location>
        <begin position="492"/>
        <end position="510"/>
    </location>
</feature>
<gene>
    <name evidence="2" type="ORF">CY34DRAFT_18223</name>
</gene>
<reference evidence="2 3" key="1">
    <citation type="submission" date="2014-04" db="EMBL/GenBank/DDBJ databases">
        <authorList>
            <consortium name="DOE Joint Genome Institute"/>
            <person name="Kuo A."/>
            <person name="Ruytinx J."/>
            <person name="Rineau F."/>
            <person name="Colpaert J."/>
            <person name="Kohler A."/>
            <person name="Nagy L.G."/>
            <person name="Floudas D."/>
            <person name="Copeland A."/>
            <person name="Barry K.W."/>
            <person name="Cichocki N."/>
            <person name="Veneault-Fourrey C."/>
            <person name="LaButti K."/>
            <person name="Lindquist E.A."/>
            <person name="Lipzen A."/>
            <person name="Lundell T."/>
            <person name="Morin E."/>
            <person name="Murat C."/>
            <person name="Sun H."/>
            <person name="Tunlid A."/>
            <person name="Henrissat B."/>
            <person name="Grigoriev I.V."/>
            <person name="Hibbett D.S."/>
            <person name="Martin F."/>
            <person name="Nordberg H.P."/>
            <person name="Cantor M.N."/>
            <person name="Hua S.X."/>
        </authorList>
    </citation>
    <scope>NUCLEOTIDE SEQUENCE [LARGE SCALE GENOMIC DNA]</scope>
    <source>
        <strain evidence="2 3">UH-Slu-Lm8-n1</strain>
    </source>
</reference>
<proteinExistence type="predicted"/>
<dbReference type="InParanoid" id="A0A0D0ANU2"/>
<feature type="region of interest" description="Disordered" evidence="1">
    <location>
        <begin position="490"/>
        <end position="510"/>
    </location>
</feature>
<feature type="compositionally biased region" description="Acidic residues" evidence="1">
    <location>
        <begin position="330"/>
        <end position="345"/>
    </location>
</feature>
<dbReference type="EMBL" id="KN835891">
    <property type="protein sequence ID" value="KIK33673.1"/>
    <property type="molecule type" value="Genomic_DNA"/>
</dbReference>
<feature type="region of interest" description="Disordered" evidence="1">
    <location>
        <begin position="212"/>
        <end position="457"/>
    </location>
</feature>
<accession>A0A0D0ANU2</accession>
<dbReference type="Proteomes" id="UP000054485">
    <property type="component" value="Unassembled WGS sequence"/>
</dbReference>
<protein>
    <submittedName>
        <fullName evidence="2">Uncharacterized protein</fullName>
    </submittedName>
</protein>
<evidence type="ECO:0000256" key="1">
    <source>
        <dbReference type="SAM" id="MobiDB-lite"/>
    </source>
</evidence>
<dbReference type="AlphaFoldDB" id="A0A0D0ANU2"/>
<feature type="compositionally biased region" description="Basic residues" evidence="1">
    <location>
        <begin position="1"/>
        <end position="12"/>
    </location>
</feature>